<name>A0AAN9M8J8_CANGL</name>
<proteinExistence type="predicted"/>
<reference evidence="1 2" key="1">
    <citation type="submission" date="2024-01" db="EMBL/GenBank/DDBJ databases">
        <title>The genomes of 5 underutilized Papilionoideae crops provide insights into root nodulation and disease resistanc.</title>
        <authorList>
            <person name="Jiang F."/>
        </authorList>
    </citation>
    <scope>NUCLEOTIDE SEQUENCE [LARGE SCALE GENOMIC DNA]</scope>
    <source>
        <strain evidence="1">LVBAO_FW01</strain>
        <tissue evidence="1">Leaves</tissue>
    </source>
</reference>
<dbReference type="EMBL" id="JAYMYQ010000002">
    <property type="protein sequence ID" value="KAK7350230.1"/>
    <property type="molecule type" value="Genomic_DNA"/>
</dbReference>
<protein>
    <submittedName>
        <fullName evidence="1">Uncharacterized protein</fullName>
    </submittedName>
</protein>
<dbReference type="Proteomes" id="UP001367508">
    <property type="component" value="Unassembled WGS sequence"/>
</dbReference>
<evidence type="ECO:0000313" key="2">
    <source>
        <dbReference type="Proteomes" id="UP001367508"/>
    </source>
</evidence>
<sequence length="128" mass="14343">MVPYCLQSNEYGAYDLHMKVRLASGSPVEEWSLSRKSSNTIITDIRHQFCSVYKATRIAPSTNDTNVGLGSIPRCASCLAQNMKNAMFPSSKEFPRVSSGRSAFIYPDHSYDHYGICFLLQIFPLIPV</sequence>
<gene>
    <name evidence="1" type="ORF">VNO77_08560</name>
</gene>
<accession>A0AAN9M8J8</accession>
<organism evidence="1 2">
    <name type="scientific">Canavalia gladiata</name>
    <name type="common">Sword bean</name>
    <name type="synonym">Dolichos gladiatus</name>
    <dbReference type="NCBI Taxonomy" id="3824"/>
    <lineage>
        <taxon>Eukaryota</taxon>
        <taxon>Viridiplantae</taxon>
        <taxon>Streptophyta</taxon>
        <taxon>Embryophyta</taxon>
        <taxon>Tracheophyta</taxon>
        <taxon>Spermatophyta</taxon>
        <taxon>Magnoliopsida</taxon>
        <taxon>eudicotyledons</taxon>
        <taxon>Gunneridae</taxon>
        <taxon>Pentapetalae</taxon>
        <taxon>rosids</taxon>
        <taxon>fabids</taxon>
        <taxon>Fabales</taxon>
        <taxon>Fabaceae</taxon>
        <taxon>Papilionoideae</taxon>
        <taxon>50 kb inversion clade</taxon>
        <taxon>NPAAA clade</taxon>
        <taxon>indigoferoid/millettioid clade</taxon>
        <taxon>Phaseoleae</taxon>
        <taxon>Canavalia</taxon>
    </lineage>
</organism>
<evidence type="ECO:0000313" key="1">
    <source>
        <dbReference type="EMBL" id="KAK7350230.1"/>
    </source>
</evidence>
<dbReference type="AlphaFoldDB" id="A0AAN9M8J8"/>
<keyword evidence="2" id="KW-1185">Reference proteome</keyword>
<comment type="caution">
    <text evidence="1">The sequence shown here is derived from an EMBL/GenBank/DDBJ whole genome shotgun (WGS) entry which is preliminary data.</text>
</comment>